<dbReference type="OrthoDB" id="410307at2759"/>
<organism evidence="1 2">
    <name type="scientific">Triparma strigata</name>
    <dbReference type="NCBI Taxonomy" id="1606541"/>
    <lineage>
        <taxon>Eukaryota</taxon>
        <taxon>Sar</taxon>
        <taxon>Stramenopiles</taxon>
        <taxon>Ochrophyta</taxon>
        <taxon>Bolidophyceae</taxon>
        <taxon>Parmales</taxon>
        <taxon>Triparmaceae</taxon>
        <taxon>Triparma</taxon>
    </lineage>
</organism>
<sequence length="174" mass="18807">MEVVTHSTVIFLDVDGVLHPLGPNHLPLHSTLSDLTSRADEELASPDTDPARVCDGEFTPECMSNLKKIVADTGASIVLSSTWRETHPSRLAVLQQLAEYDIPPFVGCTPIHGSGSYARASEITAYARENNISKYIALDDQDMDLPPANFVRTDMGSGLTASDAKQAIKKLLNS</sequence>
<dbReference type="Pfam" id="PF18143">
    <property type="entry name" value="HAD_SAK_2"/>
    <property type="match status" value="1"/>
</dbReference>
<name>A0A9W7B2S7_9STRA</name>
<dbReference type="Proteomes" id="UP001165085">
    <property type="component" value="Unassembled WGS sequence"/>
</dbReference>
<dbReference type="AlphaFoldDB" id="A0A9W7B2S7"/>
<gene>
    <name evidence="1" type="ORF">TrST_g2842</name>
</gene>
<comment type="caution">
    <text evidence="1">The sequence shown here is derived from an EMBL/GenBank/DDBJ whole genome shotgun (WGS) entry which is preliminary data.</text>
</comment>
<keyword evidence="2" id="KW-1185">Reference proteome</keyword>
<protein>
    <submittedName>
        <fullName evidence="1">Uncharacterized protein</fullName>
    </submittedName>
</protein>
<evidence type="ECO:0000313" key="2">
    <source>
        <dbReference type="Proteomes" id="UP001165085"/>
    </source>
</evidence>
<reference evidence="2" key="1">
    <citation type="journal article" date="2023" name="Commun. Biol.">
        <title>Genome analysis of Parmales, the sister group of diatoms, reveals the evolutionary specialization of diatoms from phago-mixotrophs to photoautotrophs.</title>
        <authorList>
            <person name="Ban H."/>
            <person name="Sato S."/>
            <person name="Yoshikawa S."/>
            <person name="Yamada K."/>
            <person name="Nakamura Y."/>
            <person name="Ichinomiya M."/>
            <person name="Sato N."/>
            <person name="Blanc-Mathieu R."/>
            <person name="Endo H."/>
            <person name="Kuwata A."/>
            <person name="Ogata H."/>
        </authorList>
    </citation>
    <scope>NUCLEOTIDE SEQUENCE [LARGE SCALE GENOMIC DNA]</scope>
    <source>
        <strain evidence="2">NIES 3701</strain>
    </source>
</reference>
<proteinExistence type="predicted"/>
<evidence type="ECO:0000313" key="1">
    <source>
        <dbReference type="EMBL" id="GMH80062.1"/>
    </source>
</evidence>
<dbReference type="EMBL" id="BRXY01000240">
    <property type="protein sequence ID" value="GMH80062.1"/>
    <property type="molecule type" value="Genomic_DNA"/>
</dbReference>
<accession>A0A9W7B2S7</accession>